<dbReference type="SUPFAM" id="SSF69572">
    <property type="entry name" value="Activating enzymes of the ubiquitin-like proteins"/>
    <property type="match status" value="1"/>
</dbReference>
<evidence type="ECO:0000256" key="1">
    <source>
        <dbReference type="SAM" id="MobiDB-lite"/>
    </source>
</evidence>
<dbReference type="Proteomes" id="UP000228635">
    <property type="component" value="Unassembled WGS sequence"/>
</dbReference>
<dbReference type="InterPro" id="IPR035985">
    <property type="entry name" value="Ubiquitin-activating_enz"/>
</dbReference>
<dbReference type="EMBL" id="PFBA01000013">
    <property type="protein sequence ID" value="PIT92628.1"/>
    <property type="molecule type" value="Genomic_DNA"/>
</dbReference>
<dbReference type="InterPro" id="IPR045886">
    <property type="entry name" value="ThiF/MoeB/HesA"/>
</dbReference>
<dbReference type="AlphaFoldDB" id="A0A2M6WIK2"/>
<dbReference type="GO" id="GO:0061503">
    <property type="term" value="F:tRNA threonylcarbamoyladenosine dehydratase"/>
    <property type="evidence" value="ECO:0007669"/>
    <property type="project" value="TreeGrafter"/>
</dbReference>
<dbReference type="CDD" id="cd01483">
    <property type="entry name" value="E1_enzyme_family"/>
    <property type="match status" value="1"/>
</dbReference>
<dbReference type="Pfam" id="PF00899">
    <property type="entry name" value="ThiF"/>
    <property type="match status" value="1"/>
</dbReference>
<protein>
    <recommendedName>
        <fullName evidence="2">THIF-type NAD/FAD binding fold domain-containing protein</fullName>
    </recommendedName>
</protein>
<evidence type="ECO:0000313" key="3">
    <source>
        <dbReference type="EMBL" id="PIT92628.1"/>
    </source>
</evidence>
<sequence length="393" mass="44560">MENLEDILSGRSTARADSKPIFFNLEKDVDRDTLSSFFSESKIQHVVDEYREQQLELFQVNNPTLVYSPDFTDQFQAYWKQFNGSVAFRHGVWVFFPWISTLVHILNEEDFFRVRTARNRYLVNEEEQKAFYDATIGIGGLSVGNSVALSLVLQGGARKLRLADHDNLALSNLNRIRAGVEFLGLPKVLMAARQIYSLNPYSEIEIFPEGITPDNIGSFCDGLDVLVDEIDTIGIKLLLREEARKRKLPIVMGADNGDNAIIDIERHDFDPQTPFFHGMIGEPTYEELIKLDKFGIGRVITQMLGPENITIRMQESLLAMGKTIVSWPQLGDAALLNGIGVAYCIRKITTHQSLEKERALLSLDDKLDAEFHTPEQEKKRRDASGEFKKMLGL</sequence>
<dbReference type="GO" id="GO:0061504">
    <property type="term" value="P:cyclic threonylcarbamoyladenosine biosynthetic process"/>
    <property type="evidence" value="ECO:0007669"/>
    <property type="project" value="TreeGrafter"/>
</dbReference>
<dbReference type="PANTHER" id="PTHR43267:SF3">
    <property type="entry name" value="THIF PROTEIN"/>
    <property type="match status" value="1"/>
</dbReference>
<gene>
    <name evidence="3" type="ORF">COU08_01375</name>
</gene>
<dbReference type="Gene3D" id="3.40.50.720">
    <property type="entry name" value="NAD(P)-binding Rossmann-like Domain"/>
    <property type="match status" value="1"/>
</dbReference>
<reference evidence="4" key="1">
    <citation type="submission" date="2017-09" db="EMBL/GenBank/DDBJ databases">
        <title>Depth-based differentiation of microbial function through sediment-hosted aquifers and enrichment of novel symbionts in the deep terrestrial subsurface.</title>
        <authorList>
            <person name="Probst A.J."/>
            <person name="Ladd B."/>
            <person name="Jarett J.K."/>
            <person name="Geller-Mcgrath D.E."/>
            <person name="Sieber C.M.K."/>
            <person name="Emerson J.B."/>
            <person name="Anantharaman K."/>
            <person name="Thomas B.C."/>
            <person name="Malmstrom R."/>
            <person name="Stieglmeier M."/>
            <person name="Klingl A."/>
            <person name="Woyke T."/>
            <person name="Ryan C.M."/>
            <person name="Banfield J.F."/>
        </authorList>
    </citation>
    <scope>NUCLEOTIDE SEQUENCE [LARGE SCALE GENOMIC DNA]</scope>
</reference>
<name>A0A2M6WIK2_9BACT</name>
<dbReference type="PANTHER" id="PTHR43267">
    <property type="entry name" value="TRNA THREONYLCARBAMOYLADENOSINE DEHYDRATASE"/>
    <property type="match status" value="1"/>
</dbReference>
<feature type="region of interest" description="Disordered" evidence="1">
    <location>
        <begin position="372"/>
        <end position="393"/>
    </location>
</feature>
<dbReference type="GO" id="GO:0008641">
    <property type="term" value="F:ubiquitin-like modifier activating enzyme activity"/>
    <property type="evidence" value="ECO:0007669"/>
    <property type="project" value="InterPro"/>
</dbReference>
<feature type="domain" description="THIF-type NAD/FAD binding fold" evidence="2">
    <location>
        <begin position="122"/>
        <end position="254"/>
    </location>
</feature>
<proteinExistence type="predicted"/>
<evidence type="ECO:0000259" key="2">
    <source>
        <dbReference type="Pfam" id="PF00899"/>
    </source>
</evidence>
<dbReference type="InterPro" id="IPR000594">
    <property type="entry name" value="ThiF_NAD_FAD-bd"/>
</dbReference>
<comment type="caution">
    <text evidence="3">The sequence shown here is derived from an EMBL/GenBank/DDBJ whole genome shotgun (WGS) entry which is preliminary data.</text>
</comment>
<accession>A0A2M6WIK2</accession>
<organism evidence="3 4">
    <name type="scientific">Candidatus Harrisonbacteria bacterium CG10_big_fil_rev_8_21_14_0_10_42_17</name>
    <dbReference type="NCBI Taxonomy" id="1974584"/>
    <lineage>
        <taxon>Bacteria</taxon>
        <taxon>Candidatus Harrisoniibacteriota</taxon>
    </lineage>
</organism>
<evidence type="ECO:0000313" key="4">
    <source>
        <dbReference type="Proteomes" id="UP000228635"/>
    </source>
</evidence>